<dbReference type="OrthoDB" id="9792074at2"/>
<evidence type="ECO:0000256" key="1">
    <source>
        <dbReference type="SAM" id="MobiDB-lite"/>
    </source>
</evidence>
<proteinExistence type="predicted"/>
<dbReference type="Pfam" id="PF02557">
    <property type="entry name" value="VanY"/>
    <property type="match status" value="1"/>
</dbReference>
<dbReference type="InterPro" id="IPR003709">
    <property type="entry name" value="VanY-like_core_dom"/>
</dbReference>
<keyword evidence="3" id="KW-0378">Hydrolase</keyword>
<keyword evidence="3" id="KW-0645">Protease</keyword>
<keyword evidence="3" id="KW-0121">Carboxypeptidase</keyword>
<dbReference type="PANTHER" id="PTHR34385">
    <property type="entry name" value="D-ALANYL-D-ALANINE CARBOXYPEPTIDASE"/>
    <property type="match status" value="1"/>
</dbReference>
<dbReference type="GO" id="GO:0004180">
    <property type="term" value="F:carboxypeptidase activity"/>
    <property type="evidence" value="ECO:0007669"/>
    <property type="project" value="UniProtKB-KW"/>
</dbReference>
<feature type="domain" description="D-alanyl-D-alanine carboxypeptidase-like core" evidence="2">
    <location>
        <begin position="105"/>
        <end position="233"/>
    </location>
</feature>
<gene>
    <name evidence="3" type="ORF">EQM06_10665</name>
</gene>
<name>A0A410PXP9_9FIRM</name>
<sequence length="254" mass="28907">MWTEYQRRVKDLKKQRFILYMAVALLAAQLFSGCERQAADLSGGKVPVVVESKESVERREALKQDLDKGLFILVNKQNPVDSSYKPDDLTEVKYFASDRLPAGRVMRAEAADAFNQLSEAAAKEGYEIVVTTAYRSYDFQSNLYNSYVKTHGKQEADTFSAQPGKSEHQTGLSADVSSPSVNYQLTRDYIKTPEGKWLNDNAYKFGFIIRFPDGKEDITGYVYEPWHIRYVGKTAAKEIFDKGLTLEEYVEKEI</sequence>
<dbReference type="CDD" id="cd14852">
    <property type="entry name" value="LD-carboxypeptidase"/>
    <property type="match status" value="1"/>
</dbReference>
<protein>
    <submittedName>
        <fullName evidence="3">D-alanyl-D-alanine carboxypeptidase family protein</fullName>
    </submittedName>
</protein>
<evidence type="ECO:0000259" key="2">
    <source>
        <dbReference type="Pfam" id="PF02557"/>
    </source>
</evidence>
<dbReference type="PANTHER" id="PTHR34385:SF1">
    <property type="entry name" value="PEPTIDOGLYCAN L-ALANYL-D-GLUTAMATE ENDOPEPTIDASE CWLK"/>
    <property type="match status" value="1"/>
</dbReference>
<dbReference type="Proteomes" id="UP000287601">
    <property type="component" value="Chromosome"/>
</dbReference>
<keyword evidence="4" id="KW-1185">Reference proteome</keyword>
<reference evidence="3 4" key="1">
    <citation type="submission" date="2019-01" db="EMBL/GenBank/DDBJ databases">
        <title>Draft genomes of a novel of Aminipila strains.</title>
        <authorList>
            <person name="Ma S."/>
        </authorList>
    </citation>
    <scope>NUCLEOTIDE SEQUENCE [LARGE SCALE GENOMIC DNA]</scope>
    <source>
        <strain evidence="4">JN-39</strain>
    </source>
</reference>
<dbReference type="SUPFAM" id="SSF55166">
    <property type="entry name" value="Hedgehog/DD-peptidase"/>
    <property type="match status" value="1"/>
</dbReference>
<dbReference type="InterPro" id="IPR009045">
    <property type="entry name" value="Zn_M74/Hedgehog-like"/>
</dbReference>
<evidence type="ECO:0000313" key="4">
    <source>
        <dbReference type="Proteomes" id="UP000287601"/>
    </source>
</evidence>
<dbReference type="AlphaFoldDB" id="A0A410PXP9"/>
<dbReference type="InterPro" id="IPR058193">
    <property type="entry name" value="VanY/YodJ_core_dom"/>
</dbReference>
<feature type="region of interest" description="Disordered" evidence="1">
    <location>
        <begin position="157"/>
        <end position="177"/>
    </location>
</feature>
<dbReference type="InterPro" id="IPR052179">
    <property type="entry name" value="DD-CPase-like"/>
</dbReference>
<dbReference type="RefSeq" id="WP_128746423.1">
    <property type="nucleotide sequence ID" value="NZ_CP035281.1"/>
</dbReference>
<dbReference type="GO" id="GO:0006508">
    <property type="term" value="P:proteolysis"/>
    <property type="evidence" value="ECO:0007669"/>
    <property type="project" value="InterPro"/>
</dbReference>
<dbReference type="EMBL" id="CP035281">
    <property type="protein sequence ID" value="QAT43645.1"/>
    <property type="molecule type" value="Genomic_DNA"/>
</dbReference>
<organism evidence="3 4">
    <name type="scientific">Aminipila luticellarii</name>
    <dbReference type="NCBI Taxonomy" id="2507160"/>
    <lineage>
        <taxon>Bacteria</taxon>
        <taxon>Bacillati</taxon>
        <taxon>Bacillota</taxon>
        <taxon>Clostridia</taxon>
        <taxon>Peptostreptococcales</taxon>
        <taxon>Anaerovoracaceae</taxon>
        <taxon>Aminipila</taxon>
    </lineage>
</organism>
<evidence type="ECO:0000313" key="3">
    <source>
        <dbReference type="EMBL" id="QAT43645.1"/>
    </source>
</evidence>
<dbReference type="Gene3D" id="3.30.1380.10">
    <property type="match status" value="1"/>
</dbReference>
<dbReference type="PROSITE" id="PS51257">
    <property type="entry name" value="PROKAR_LIPOPROTEIN"/>
    <property type="match status" value="1"/>
</dbReference>
<accession>A0A410PXP9</accession>
<dbReference type="KEGG" id="amij:EQM06_10665"/>